<organism evidence="2 3">
    <name type="scientific">Hyaloscypha bicolor E</name>
    <dbReference type="NCBI Taxonomy" id="1095630"/>
    <lineage>
        <taxon>Eukaryota</taxon>
        <taxon>Fungi</taxon>
        <taxon>Dikarya</taxon>
        <taxon>Ascomycota</taxon>
        <taxon>Pezizomycotina</taxon>
        <taxon>Leotiomycetes</taxon>
        <taxon>Helotiales</taxon>
        <taxon>Hyaloscyphaceae</taxon>
        <taxon>Hyaloscypha</taxon>
        <taxon>Hyaloscypha bicolor</taxon>
    </lineage>
</organism>
<reference evidence="2 3" key="1">
    <citation type="submission" date="2016-04" db="EMBL/GenBank/DDBJ databases">
        <title>A degradative enzymes factory behind the ericoid mycorrhizal symbiosis.</title>
        <authorList>
            <consortium name="DOE Joint Genome Institute"/>
            <person name="Martino E."/>
            <person name="Morin E."/>
            <person name="Grelet G."/>
            <person name="Kuo A."/>
            <person name="Kohler A."/>
            <person name="Daghino S."/>
            <person name="Barry K."/>
            <person name="Choi C."/>
            <person name="Cichocki N."/>
            <person name="Clum A."/>
            <person name="Copeland A."/>
            <person name="Hainaut M."/>
            <person name="Haridas S."/>
            <person name="Labutti K."/>
            <person name="Lindquist E."/>
            <person name="Lipzen A."/>
            <person name="Khouja H.-R."/>
            <person name="Murat C."/>
            <person name="Ohm R."/>
            <person name="Olson A."/>
            <person name="Spatafora J."/>
            <person name="Veneault-Fourrey C."/>
            <person name="Henrissat B."/>
            <person name="Grigoriev I."/>
            <person name="Martin F."/>
            <person name="Perotto S."/>
        </authorList>
    </citation>
    <scope>NUCLEOTIDE SEQUENCE [LARGE SCALE GENOMIC DNA]</scope>
    <source>
        <strain evidence="2 3">E</strain>
    </source>
</reference>
<dbReference type="GO" id="GO:0004672">
    <property type="term" value="F:protein kinase activity"/>
    <property type="evidence" value="ECO:0007669"/>
    <property type="project" value="InterPro"/>
</dbReference>
<dbReference type="Pfam" id="PF06985">
    <property type="entry name" value="HET"/>
    <property type="match status" value="1"/>
</dbReference>
<dbReference type="SMART" id="SM00220">
    <property type="entry name" value="S_TKc"/>
    <property type="match status" value="1"/>
</dbReference>
<protein>
    <recommendedName>
        <fullName evidence="1">Protein kinase domain-containing protein</fullName>
    </recommendedName>
</protein>
<dbReference type="Pfam" id="PF00069">
    <property type="entry name" value="Pkinase"/>
    <property type="match status" value="1"/>
</dbReference>
<dbReference type="InterPro" id="IPR000719">
    <property type="entry name" value="Prot_kinase_dom"/>
</dbReference>
<evidence type="ECO:0000313" key="2">
    <source>
        <dbReference type="EMBL" id="PMD58641.1"/>
    </source>
</evidence>
<dbReference type="AlphaFoldDB" id="A0A2J6T6I7"/>
<accession>A0A2J6T6I7</accession>
<dbReference type="InterPro" id="IPR011009">
    <property type="entry name" value="Kinase-like_dom_sf"/>
</dbReference>
<dbReference type="CDD" id="cd00180">
    <property type="entry name" value="PKc"/>
    <property type="match status" value="1"/>
</dbReference>
<dbReference type="SUPFAM" id="SSF56112">
    <property type="entry name" value="Protein kinase-like (PK-like)"/>
    <property type="match status" value="1"/>
</dbReference>
<evidence type="ECO:0000259" key="1">
    <source>
        <dbReference type="PROSITE" id="PS50011"/>
    </source>
</evidence>
<dbReference type="Gene3D" id="1.10.510.10">
    <property type="entry name" value="Transferase(Phosphotransferase) domain 1"/>
    <property type="match status" value="1"/>
</dbReference>
<dbReference type="GeneID" id="36591273"/>
<evidence type="ECO:0000313" key="3">
    <source>
        <dbReference type="Proteomes" id="UP000235371"/>
    </source>
</evidence>
<dbReference type="OrthoDB" id="4062651at2759"/>
<dbReference type="EMBL" id="KZ613817">
    <property type="protein sequence ID" value="PMD58641.1"/>
    <property type="molecule type" value="Genomic_DNA"/>
</dbReference>
<dbReference type="PANTHER" id="PTHR33112:SF10">
    <property type="entry name" value="TOL"/>
    <property type="match status" value="1"/>
</dbReference>
<sequence length="1097" mass="125655">MFLPTNFRIGVPKSTMGTDGLFTHINEGLASGLPDGKPFLPHDIFEKLWAGDEAKQEIQKQTGFFKKLIKDQNSTLVDFVKKSARKVFAILVRSNLVKKVSNLPKHKFMDNHLPIVVEGTRVTSYNLLADDAALEWFQSWTKHEIAVKELEEDLVTDKAYEVEIDALELARQLQHPHLVSFIAGFERAGKRYMMFQWVDGGNLREFWQNHSWSRNIDIIRWALEQMKGLAEGLEALHHFNPKKNKNCRHGDLKPENIVRSRKSGSFGLLQIADMGLAKIHSLPTVLRPIATTTLAGTIRYQPPEIQTSTSGKRSRSYDIWSMGCILFELIIWLLFGPKGLTEFESSFDNPTQPFFHIYESSSLRPNVNAWKEHLEKICLSDLEMCVSPALKELFNYVCKALLVEDPESDDPGLQMMNSNVDGRQGSISPSIPRVLVQRATIRMRTTSRANITDLKKELHRICSNSSLDYFYRKETEKFNVTWDVLDHEDIASQLQVHPGRTSPRSGARPQLQIADIQNDKKSHWDLYKTNHAFISVVQYALLSDTWEICNDNIFARDFFRNITSKTLDQDFQALEKQNTRLCNHCSNPTSGIFSRCNNAPSYIQRGFPILPKAGSRTQARLFKHWAEDCDKNHSRSCFQVDVPQRAPTRLLDVGDTSLSTIKLDCYPKDRKSSCYVALSHPWGPDESKWFRTTSENIKEFKKFIDFKQLPQNFQDAVTVTRSLGVRYLWIDSLCIIQQGKDGDFGTEKEFMEDYYGGAYCTISASSARGTSSGFLKSRLNVRKSYAFNSGAGPSPEPHKSAFYICDAINDFARDVEESYLSTRGWVFQERALSRRTLHFTEKQVYWECGKGIRCETMTKLFNRKSSFLSDPHFPESAAKYYKGMRIEFFQYIYSKYSGLDFSANHEDDRSVALRGLENRMAKVYNVPAWHGILDGEYLHRSLLWQRDMVKTKSLHEISYEDDKRVPSWSWMAVMGPIRYMDAPFDWMEWNRDIKTPLGSRSAAQTATDFEVPAYNAKPDDNSRSTYDGGEEVDTFEKLKCVIIGWEKTEKATDSKDFYVLLVTPTDPSGSGVDHKRVGVARMTVDEIGSTEFVVKIV</sequence>
<gene>
    <name evidence="2" type="ORF">K444DRAFT_630355</name>
</gene>
<dbReference type="GO" id="GO:0005524">
    <property type="term" value="F:ATP binding"/>
    <property type="evidence" value="ECO:0007669"/>
    <property type="project" value="InterPro"/>
</dbReference>
<name>A0A2J6T6I7_9HELO</name>
<dbReference type="STRING" id="1095630.A0A2J6T6I7"/>
<dbReference type="PROSITE" id="PS50011">
    <property type="entry name" value="PROTEIN_KINASE_DOM"/>
    <property type="match status" value="1"/>
</dbReference>
<dbReference type="InterPro" id="IPR010730">
    <property type="entry name" value="HET"/>
</dbReference>
<dbReference type="RefSeq" id="XP_024735545.1">
    <property type="nucleotide sequence ID" value="XM_024883196.1"/>
</dbReference>
<dbReference type="PANTHER" id="PTHR33112">
    <property type="entry name" value="DOMAIN PROTEIN, PUTATIVE-RELATED"/>
    <property type="match status" value="1"/>
</dbReference>
<dbReference type="Proteomes" id="UP000235371">
    <property type="component" value="Unassembled WGS sequence"/>
</dbReference>
<proteinExistence type="predicted"/>
<keyword evidence="3" id="KW-1185">Reference proteome</keyword>
<feature type="domain" description="Protein kinase" evidence="1">
    <location>
        <begin position="110"/>
        <end position="431"/>
    </location>
</feature>
<dbReference type="InParanoid" id="A0A2J6T6I7"/>